<evidence type="ECO:0000256" key="1">
    <source>
        <dbReference type="SAM" id="MobiDB-lite"/>
    </source>
</evidence>
<dbReference type="Proteomes" id="UP000182253">
    <property type="component" value="Unassembled WGS sequence"/>
</dbReference>
<proteinExistence type="predicted"/>
<feature type="compositionally biased region" description="Polar residues" evidence="1">
    <location>
        <begin position="414"/>
        <end position="429"/>
    </location>
</feature>
<dbReference type="STRING" id="1801735.A2645_01940"/>
<accession>A0A1F6UWY6</accession>
<name>A0A1F6UWY6_9BACT</name>
<gene>
    <name evidence="2" type="ORF">A2645_01940</name>
</gene>
<protein>
    <submittedName>
        <fullName evidence="2">Uncharacterized protein</fullName>
    </submittedName>
</protein>
<sequence length="429" mass="48362">MNDRKPLKYASPEGLRAYGLHTRSANFNTIGTHVRAHIDEVIAIMFLQKTLAGRAMFPGIQNAKIIFGFEDKEKNAQEWASQGVILVGIGNKNPFNEHISADNSEAYTGECAATMVAKYLGIHDKPETQQVMAYALFNDRNGDEGLEYTVKGNSILCPNRFLPGSLMKNFYSVCPETAKEMHAICFETWREMIYAVYLKDHNLHTEGKEEYEKGKIVGEAVAKLSQKELARRRKKDPNAKDEDTFKIFFVNSNSEFVLPYTRFRDKSIGVFICRQSTGHFQIHTSNRFQIILEDVVKIIRRQHQEAKKNVLTKMFVDLKKPGTVPGAEEIYYNKEMEGIYNSSITHPDVVATPLSDDALIFAVKAALGKWFSKDHAKTCQTGVCAHKKGKECGFYRFGLSQCGEVIRKTKESENSNGQATKNASTAVQK</sequence>
<reference evidence="2 3" key="1">
    <citation type="journal article" date="2016" name="Nat. Commun.">
        <title>Thousands of microbial genomes shed light on interconnected biogeochemical processes in an aquifer system.</title>
        <authorList>
            <person name="Anantharaman K."/>
            <person name="Brown C.T."/>
            <person name="Hug L.A."/>
            <person name="Sharon I."/>
            <person name="Castelle C.J."/>
            <person name="Probst A.J."/>
            <person name="Thomas B.C."/>
            <person name="Singh A."/>
            <person name="Wilkins M.J."/>
            <person name="Karaoz U."/>
            <person name="Brodie E.L."/>
            <person name="Williams K.H."/>
            <person name="Hubbard S.S."/>
            <person name="Banfield J.F."/>
        </authorList>
    </citation>
    <scope>NUCLEOTIDE SEQUENCE [LARGE SCALE GENOMIC DNA]</scope>
</reference>
<dbReference type="AlphaFoldDB" id="A0A1F6UWY6"/>
<comment type="caution">
    <text evidence="2">The sequence shown here is derived from an EMBL/GenBank/DDBJ whole genome shotgun (WGS) entry which is preliminary data.</text>
</comment>
<organism evidence="2 3">
    <name type="scientific">Candidatus Nomurabacteria bacterium RIFCSPHIGHO2_01_FULL_39_9</name>
    <dbReference type="NCBI Taxonomy" id="1801735"/>
    <lineage>
        <taxon>Bacteria</taxon>
        <taxon>Candidatus Nomuraibacteriota</taxon>
    </lineage>
</organism>
<evidence type="ECO:0000313" key="2">
    <source>
        <dbReference type="EMBL" id="OGI61925.1"/>
    </source>
</evidence>
<dbReference type="EMBL" id="MFTL01000006">
    <property type="protein sequence ID" value="OGI61925.1"/>
    <property type="molecule type" value="Genomic_DNA"/>
</dbReference>
<feature type="region of interest" description="Disordered" evidence="1">
    <location>
        <begin position="410"/>
        <end position="429"/>
    </location>
</feature>
<evidence type="ECO:0000313" key="3">
    <source>
        <dbReference type="Proteomes" id="UP000182253"/>
    </source>
</evidence>